<evidence type="ECO:0000256" key="9">
    <source>
        <dbReference type="PROSITE-ProRule" id="PRU01363"/>
    </source>
</evidence>
<dbReference type="Pfam" id="PF02801">
    <property type="entry name" value="Ketoacyl-synt_C"/>
    <property type="match status" value="3"/>
</dbReference>
<dbReference type="InterPro" id="IPR016036">
    <property type="entry name" value="Malonyl_transacylase_ACP-bd"/>
</dbReference>
<feature type="domain" description="Ketosynthase family 3 (KS3)" evidence="11">
    <location>
        <begin position="3516"/>
        <end position="3944"/>
    </location>
</feature>
<dbReference type="Pfam" id="PF00698">
    <property type="entry name" value="Acyl_transf_1"/>
    <property type="match status" value="3"/>
</dbReference>
<feature type="active site" description="Proton acceptor; for dehydratase activity" evidence="9">
    <location>
        <position position="2699"/>
    </location>
</feature>
<dbReference type="InterPro" id="IPR020806">
    <property type="entry name" value="PKS_PP-bd"/>
</dbReference>
<dbReference type="GO" id="GO:0004315">
    <property type="term" value="F:3-oxoacyl-[acyl-carrier-protein] synthase activity"/>
    <property type="evidence" value="ECO:0007669"/>
    <property type="project" value="InterPro"/>
</dbReference>
<dbReference type="Gene3D" id="3.40.366.10">
    <property type="entry name" value="Malonyl-Coenzyme A Acyl Carrier Protein, domain 2"/>
    <property type="match status" value="3"/>
</dbReference>
<dbReference type="Gene3D" id="6.10.140.1830">
    <property type="match status" value="1"/>
</dbReference>
<dbReference type="InterPro" id="IPR009081">
    <property type="entry name" value="PP-bd_ACP"/>
</dbReference>
<dbReference type="PROSITE" id="PS00606">
    <property type="entry name" value="KS3_1"/>
    <property type="match status" value="3"/>
</dbReference>
<dbReference type="SUPFAM" id="SSF51735">
    <property type="entry name" value="NAD(P)-binding Rossmann-fold domains"/>
    <property type="match status" value="6"/>
</dbReference>
<dbReference type="InterPro" id="IPR016039">
    <property type="entry name" value="Thiolase-like"/>
</dbReference>
<dbReference type="Pfam" id="PF21089">
    <property type="entry name" value="PKS_DH_N"/>
    <property type="match status" value="2"/>
</dbReference>
<evidence type="ECO:0000256" key="4">
    <source>
        <dbReference type="ARBA" id="ARBA00022553"/>
    </source>
</evidence>
<dbReference type="SUPFAM" id="SSF55048">
    <property type="entry name" value="Probable ACP-binding domain of malonyl-CoA ACP transacylase"/>
    <property type="match status" value="3"/>
</dbReference>
<dbReference type="Pfam" id="PF00550">
    <property type="entry name" value="PP-binding"/>
    <property type="match status" value="3"/>
</dbReference>
<dbReference type="InterPro" id="IPR049552">
    <property type="entry name" value="PKS_DH_N"/>
</dbReference>
<dbReference type="PANTHER" id="PTHR43775:SF51">
    <property type="entry name" value="INACTIVE PHENOLPHTHIOCEROL SYNTHESIS POLYKETIDE SYNTHASE TYPE I PKS1-RELATED"/>
    <property type="match status" value="1"/>
</dbReference>
<feature type="region of interest" description="N-terminal hotdog fold" evidence="9">
    <location>
        <begin position="936"/>
        <end position="1060"/>
    </location>
</feature>
<name>D7F1M0_9ACTN</name>
<dbReference type="FunFam" id="3.40.47.10:FF:000019">
    <property type="entry name" value="Polyketide synthase type I"/>
    <property type="match status" value="3"/>
</dbReference>
<dbReference type="Gene3D" id="3.40.47.10">
    <property type="match status" value="3"/>
</dbReference>
<evidence type="ECO:0000259" key="12">
    <source>
        <dbReference type="PROSITE" id="PS52019"/>
    </source>
</evidence>
<dbReference type="InterPro" id="IPR050091">
    <property type="entry name" value="PKS_NRPS_Biosynth_Enz"/>
</dbReference>
<dbReference type="FunFam" id="1.10.1200.10:FF:000007">
    <property type="entry name" value="Probable polyketide synthase pks17"/>
    <property type="match status" value="2"/>
</dbReference>
<dbReference type="Pfam" id="PF08659">
    <property type="entry name" value="KR"/>
    <property type="match status" value="3"/>
</dbReference>
<dbReference type="Pfam" id="PF22953">
    <property type="entry name" value="SpnB_Rossmann"/>
    <property type="match status" value="2"/>
</dbReference>
<dbReference type="GO" id="GO:0033068">
    <property type="term" value="P:macrolide biosynthetic process"/>
    <property type="evidence" value="ECO:0007669"/>
    <property type="project" value="UniProtKB-ARBA"/>
</dbReference>
<feature type="domain" description="PKS/mFAS DH" evidence="12">
    <location>
        <begin position="2667"/>
        <end position="2944"/>
    </location>
</feature>
<feature type="domain" description="Ketosynthase family 3 (KS3)" evidence="11">
    <location>
        <begin position="35"/>
        <end position="462"/>
    </location>
</feature>
<dbReference type="InterPro" id="IPR036736">
    <property type="entry name" value="ACP-like_sf"/>
</dbReference>
<dbReference type="InterPro" id="IPR014031">
    <property type="entry name" value="Ketoacyl_synth_C"/>
</dbReference>
<dbReference type="InterPro" id="IPR049551">
    <property type="entry name" value="PKS_DH_C"/>
</dbReference>
<dbReference type="InterPro" id="IPR014030">
    <property type="entry name" value="Ketoacyl_synth_N"/>
</dbReference>
<dbReference type="PROSITE" id="PS52004">
    <property type="entry name" value="KS3_2"/>
    <property type="match status" value="3"/>
</dbReference>
<accession>D7F1M0</accession>
<dbReference type="Pfam" id="PF14765">
    <property type="entry name" value="PS-DH"/>
    <property type="match status" value="2"/>
</dbReference>
<dbReference type="InterPro" id="IPR006162">
    <property type="entry name" value="Ppantetheine_attach_site"/>
</dbReference>
<dbReference type="Gene3D" id="3.40.50.720">
    <property type="entry name" value="NAD(P)-binding Rossmann-like Domain"/>
    <property type="match status" value="3"/>
</dbReference>
<dbReference type="CDD" id="cd08956">
    <property type="entry name" value="KR_3_FAS_SDR_x"/>
    <property type="match status" value="2"/>
</dbReference>
<dbReference type="NCBIfam" id="NF045894">
    <property type="entry name" value="PKS_plus_SDR"/>
    <property type="match status" value="1"/>
</dbReference>
<dbReference type="CDD" id="cd00833">
    <property type="entry name" value="PKS"/>
    <property type="match status" value="3"/>
</dbReference>
<feature type="active site" description="Proton donor; for dehydratase activity" evidence="9">
    <location>
        <position position="1131"/>
    </location>
</feature>
<keyword evidence="4" id="KW-0597">Phosphoprotein</keyword>
<evidence type="ECO:0000256" key="3">
    <source>
        <dbReference type="ARBA" id="ARBA00022450"/>
    </source>
</evidence>
<dbReference type="InterPro" id="IPR041618">
    <property type="entry name" value="PKS_DE"/>
</dbReference>
<dbReference type="InterPro" id="IPR001227">
    <property type="entry name" value="Ac_transferase_dom_sf"/>
</dbReference>
<dbReference type="InterPro" id="IPR020841">
    <property type="entry name" value="PKS_Beta-ketoAc_synthase_dom"/>
</dbReference>
<evidence type="ECO:0000313" key="13">
    <source>
        <dbReference type="EMBL" id="ACR50773.1"/>
    </source>
</evidence>
<keyword evidence="7" id="KW-0511">Multifunctional enzyme</keyword>
<dbReference type="InterPro" id="IPR049900">
    <property type="entry name" value="PKS_mFAS_DH"/>
</dbReference>
<evidence type="ECO:0000259" key="10">
    <source>
        <dbReference type="PROSITE" id="PS50075"/>
    </source>
</evidence>
<dbReference type="InterPro" id="IPR014043">
    <property type="entry name" value="Acyl_transferase_dom"/>
</dbReference>
<organism evidence="13">
    <name type="scientific">Streptomyces longisporoflavus</name>
    <dbReference type="NCBI Taxonomy" id="28044"/>
    <lineage>
        <taxon>Bacteria</taxon>
        <taxon>Bacillati</taxon>
        <taxon>Actinomycetota</taxon>
        <taxon>Actinomycetes</taxon>
        <taxon>Kitasatosporales</taxon>
        <taxon>Streptomycetaceae</taxon>
        <taxon>Streptomyces</taxon>
    </lineage>
</organism>
<feature type="active site" description="Proton acceptor; for dehydratase activity" evidence="9">
    <location>
        <position position="970"/>
    </location>
</feature>
<dbReference type="InterPro" id="IPR013968">
    <property type="entry name" value="PKS_KR"/>
</dbReference>
<comment type="cofactor">
    <cofactor evidence="1">
        <name>pantetheine 4'-phosphate</name>
        <dbReference type="ChEBI" id="CHEBI:47942"/>
    </cofactor>
</comment>
<dbReference type="GO" id="GO:0006633">
    <property type="term" value="P:fatty acid biosynthetic process"/>
    <property type="evidence" value="ECO:0007669"/>
    <property type="project" value="InterPro"/>
</dbReference>
<dbReference type="InterPro" id="IPR015083">
    <property type="entry name" value="NorB/c/GfsB-D-like_docking"/>
</dbReference>
<keyword evidence="8" id="KW-0012">Acyltransferase</keyword>
<keyword evidence="5" id="KW-0808">Transferase</keyword>
<dbReference type="Pfam" id="PF16197">
    <property type="entry name" value="KAsynt_C_assoc"/>
    <property type="match status" value="3"/>
</dbReference>
<dbReference type="SUPFAM" id="SSF47336">
    <property type="entry name" value="ACP-like"/>
    <property type="match status" value="3"/>
</dbReference>
<evidence type="ECO:0000256" key="2">
    <source>
        <dbReference type="ARBA" id="ARBA00004792"/>
    </source>
</evidence>
<feature type="domain" description="Carrier" evidence="10">
    <location>
        <begin position="1667"/>
        <end position="1746"/>
    </location>
</feature>
<feature type="region of interest" description="C-terminal hotdog fold" evidence="9">
    <location>
        <begin position="2805"/>
        <end position="2944"/>
    </location>
</feature>
<feature type="active site" description="Proton donor; for dehydratase activity" evidence="9">
    <location>
        <position position="2864"/>
    </location>
</feature>
<dbReference type="PROSITE" id="PS52019">
    <property type="entry name" value="PKS_MFAS_DH"/>
    <property type="match status" value="2"/>
</dbReference>
<sequence>MSISTEDKLRDYLKRVTADLRRTRQRLDAAVSGEQEPIAIVGVACRFPGGVASPEDLWRVLADGVDTVSTFPTDRGWDLERAVGESETLRPEGREPQGAFLDDIAGFDAEFFNISPREALAMDPQQRVILEIAWEAVEHARIEPRSLRGGRTGVFIGATHQDYGPRLSEPAEGVQGHLMTGSLPSVISGRVAFTLGLEGPAVTVDTACSSSLTALHLACQSLRQSECDLALAGGVTLMATPGMLVDFDYQGGLAPDGRCKAFSDGADGTGLAEGAGVVLVERLSDAVRNGHEILAVVRGSAVNQDGASNGLSAPNGPSQQRVIRQALANAGLSVADVDAVEAHGTGTTLGDPIEAQALLATYGQDRPENAPLWLGSLKSNLGHTQAAAGVAGVIKMVLAMREGVLPRTLHADEPSSHIDWSSETVRLLGENTPWPEGEGRPRRAGVSAFGISGTNAHVILEQAPAAEPVETTETDDPAESSSGVLVWPVSGHTSDALAEQASRLHAHLAAHPEITPEQVAHTLTTTRTALSHRGAVVATEYAELMEGLAALGEGAPSAHVVSGVTRPQGKTVFVFPGQGAQWPLMTADLLTTEPVYAQSIDACAKALAPYVDWSLRDVLTDPTGELLERVDVVQPALFAVMVSLARLWEHHGTSADAVIGHSQGEIAAAHIAGALSLEDAAKIVALRSKALTSLTGRGTMASVTLPHEQVTEQIAGYNSLSVAVINSPTHTVISGTTEDIHTYLDHCTTNGVQTRLLPVDYASHSPHVEALEAELLTALADITPQAASIPFHSTTHPAQTPTDTTTLNNTYWYDNLRRPVHFHTTLTHLNNTGHTTYIETSPHPTLTTPINQTNEETNDTPLTVTGTLRRHQHGPTQFRLAQATLHTHNTPTTWPTPTTQPTTLPTYAFQHQHYWLNTPTGTGSDPTTLGLQHTNHPLLGAAIQLADSTTHAAVFTGTLNQRTHPWLSDHTVTGITVLPATAYVDLALHAGHHTNHPRLTELEMHKPLVIPEQATLQLQVMTAPLPDSDDLRVTVHVRQESDALWVLHATGTLSAAVPAAEADLTAWPPADARPVAPADVYTELVARGNEYGPAFQGLTAAWRDGDDLYAEIELDPDTDVTGYGIHPALLDAALHTLGIDTSPSDANEPQLPALWRDISLYATGATTLRVHLGRSGPGSARVLLADAVGQPVAKIESVALRPVETAQLAAADTSTHNRLFAVEWTATALASDGGTDAVDHQAWTILTAGTPATALPESITHLELDSADPDLPLPEQVHHAAAQTLQHLQDWLTDPANTDRHLIVLTHHAVTTHPGENITDLAHAPLWGLIRSAQNEHPHRITLIDTDNHPNSQQQLTHAIATGEPQLALRNGDTLVPRLARHTPTPGNTLTLNPHGTTLITGGTGTLGALTARHLVTTHGARHLLLTSRTGPDAEGAHELHQELTALGADIRITACDAADRQQLTALLDTIPAEHPLTAVIHTAGVLDDATIDNLTPEHFATVMAPKVDAAWNLHQLTADHNLDAFILFSSAAATLGATGQANYATANTFLDALAHHRHHNGQPTTSLAWGYWAQTSGMTAHMTTNDINRLTRTGITPLTTQQALTLLDTATTHPHLIPTAINTTTIDPDTASPVLRKLIRPRRTTAARSTVTMGGFAEELRALPESEQRERLVTLVVSHAAVALGHSDGTSLLPHRPFRELGIGSLTAVELRNSLARAIGSALPTTVVFDYPTPQELADHLRGLLLQTTAAPRRSVAAVRTAEDEPIAIVGMACRFPGDVRSPEDLWQLLRDERDAVGDFPTNRGWDVERLYDTDPDHPGTSYVRHGAFLHDAAEFDADLFHMSPREALATDPQQRLLLETAWEAFERAGIDPTSLRGTGTGVFTGVVNHDYLSRLSSVPDEFEGYRRIGTAPSVASGRVSYAFGLEGPAVTVDTACSSSLVALHLACQSLRSGESTIALAGGVSLMASPDLFVEFSRQRGLAPDGRCKPFAAGADGTGWSEGVGLLLVERLSDAVRNGHEVLAVVKGSAVNQDGASNGLTAPNGPSQERVIRQALANSGLSAADVDAVEAHGTGTMLGDPIEAQALLATYGQDRSDGTPLWLGAVKSNIGHTQAAAGVAGIIKMVMAMREGVLPRTLHVDEPTPHVDWSAGAVELLTENTPWTVGGDRPRRAGVSSFGISGTNVHVVLEQALTIEPVEGETEPSESGSPDVVVWPVSGHTAPALAAQAAQLHAWLEDHPDADLPAVADALGRTRATLDHRAVVFGTGRGELLDALAGIAAGTPTPQGVTGRYQAGKLAVLFTGQGSQYPGMGHDLYTTHPAFRDALDEACAALDPHLPVPLLSVMFAEPGTPEADLLHHTTYTQPALFALETALYRLVESYGVRPDALAGHSIGELTAAHAAGVFTLTDAAVLVTTRARLMGELPAGHGTMLTLHTTPDHITPLLEGTTLEIAARNSPTNTVVSGTVSDIETLTARAAEAGIRTRALNVSHAFHSAHMDPVLDTFRTTLTTLNPQAPALPVISNRTGQPLTPEQALSPDYWTEQLRHSVNYTDITHHLDTTGTTAYLELGPDTTLTTLTTQTLPDATAVGTLHPKHPHHHTLHTALATLHTHHTPLTWPTTTHPTHPTHHHPTLPTYAFQHHHYWLNDTPAIRDLTSAGLTTTDHPLLAATVDLAQGDSAVFTSSLSLRTHPWLADHTIANRALLPGTAFVDLALHAGLHLGCDRLTDLTLATPLAVPEQGSVQLQVTVAQEGASGERIVTIHSRPDGFESPWTAHATGLLAPAEEGSDAPATGLEAWPPHGAATVDVGALYADFAAQGYAYGPAFQGLRAAWQADGHVYAEVELASDVDVNGFGVHPALLDAALHTLALDARTSGHSGDEVKLPYSWSGIRLYATGATAARVRLTPTSETTATVTLSDATGQPLLEIDVLTLRSVDAKQLNASAGSDRDGRLFVLDWTEMSPVEETTETVVSDLRIFAAGPDTGEFNAVGSNTSVFAALPPLDLELPLPERVFTATAHTLHVVRDWLSDDSASGAPLVVVTRGAVSVAPENDIDLVHAPLWGLLRSAQSEHPHRFLLVDVDDDPASLAALPSAVTTAVARQEPQLALRAGAPLVPRLVRHDAGAPAQESATASRTASATTFRPDGTVLITGGTGAFGARIARHLVSAHGVRHLLLVSRSGPDTEPATALRQELTGLGAEVVVAACDAADRDGLAALVSAIPADRPLSAVVHAAGVLDDGTLAQLTPEQLRGVQRPKADAAWHLHELTRDLELDAFILVSAGAATLGTAGQGNYAAANTFLDALAAHRRHHGLPGLSLAWGFLAQDAGMTGHLDERDRARLARNGAVPLSVERALELFDAALAQAAPAHLLPLAMDSAQPLLHGLVRKRRAVTMAVAGRPSGSASGAGGQGLAELPPEARLTRLTELVTTLVAAVLGHVDSQQLDPGRTFSELGFDSLTAVELRNQLGAATGLQLSSTLVFDYPTQQALAAYLSTRFAETATVRPSAHTQLQDTEPIAVVGMACRYPGGVTTPDDLWELLQGGRDAISDFPDNRGWDLDSLYDPVPGTRGSSYVREGGFLHDAGQFDPSLFGMSPQEALATDPQQRLLLETAWETFERAGIDPRSLRGSQTGVFAGVMYSDYAARLLPDTPEGFEGQIGNGSAPSIASGRVSYAFGLEGPAVTVDTACSSSLVALHLACQSLRSGESSLALAGGVTVMASPSTYVEFSQQRGLAPDGRCKPFAAGADGTGWSEGVGLLLVERLSDAVRNGHQVLAVVKGSAVNQDGASNGLTAPNGPSQERVIRQALANSGLSAADVQAVEAHGTGTTLGDPIEAQAILATYGEGRSEDAPLWLGSLKSNIGHTQAAAGVGGVIKMVMAMREGVLPRTLHVDEPTPHVDWSAGAVELLRENTPWTVGEDRPRRAGVSSFGISGTNAHVVLEQAPVTAAVEPETGETESGVVVWPVSGHTAPALAAQAAQLHAWLEDHPDADLPAVADALGRTRATLDHRAVVFGTGRGELLDALAGIAAGTPTPQGVTGRYQAGKLAVLFTGQGSQYAGMGHGLYTTHPVFRDALDEACAALDPHLPVPLLRVMFAEPGTPEADLLHHTTYTQPALFALETALYRLAQSYGVRPDALAGHSIGELTAAHAAGVFTLTDAATLVTTRARLMGELPAGHGTMLTLHTTPDHITPLLDGTALEIAARNSPTNTVVSGTVSDIETLTARAAEAGIRTRALNVSHAFHSAHMDPVLDTFRTTFSALNPQPPALPVISNRTGQPLTPEQAVSPDYWTEQLRHSVNYTDITHHLDTTGTTAYLELGPDTTLTTLTTQTLPDATAIGTLHPKHPHHHTLHTALATLHTHHTPLTWPTTTHNTNHHPTLPTYAFQHHHYWLNAPTNNSGSGQVGSAEEARFWQAIEQGDLDALATALRLPDDADSAEATMTALSPVLPMLSSWRKQHAERSAVSNSRYQLSWTPVNTPSSAALSGRWLVVSAEEAGEAGEHGESGSSADWTAWCTAALRRAGAEVVELKTDGPSVDRADFVKALGNLPGDEHPPAGVLSLLALTSTDATGYVPLSATAALIQALGDAGWQAPMWSLTSGAVSTGVSAPVTHPAQAHVWGLGRVAAAEHPNRWGGLVDVVGKLDERSGGLLAATLAGNGGEDQVAIRPGGVFGCRLRTAAAGRPPRRDWRPAGTVLVTGGTGALGAHVARWLAGKGAAHLLLTSRRGESAPGAGQLRAELEELGATVTIAACDVADRGELASVLAAVPTEQPLTAVVHTAGLLDDGVLDALTPERLKRVLRPKTDAVLNLHELTKDLDLSAFVLFSSIAGVLGSMGQANYAAANAHLDAFSEYRRAAGLPTTSIAWGPWSGDGMAADEAVDRNIRDTGVRPLAPDVAIAALQEALDRDETRLVVADIDWQLVAASAADAARRDPLLGEFPEVRAVWQAADQVAADGALAATALRDKLQGAGSKAEREQVVLELVQSRLATVLGHGSADLVEGDKAFREVGLDSLGSIKLRNAVNAATGLNVSATLLYDYPTPLALSQYLLTEITEEDTVTEATLLAELERLDGALRSLALADSGRRRVAGRLQVLLSKWGDGPDQTDEDSSHQDLDAVTAEELFDLISDEFGKS</sequence>
<dbReference type="PANTHER" id="PTHR43775">
    <property type="entry name" value="FATTY ACID SYNTHASE"/>
    <property type="match status" value="1"/>
</dbReference>
<dbReference type="Gene3D" id="1.10.1200.10">
    <property type="entry name" value="ACP-like"/>
    <property type="match status" value="3"/>
</dbReference>
<proteinExistence type="predicted"/>
<dbReference type="CDD" id="cd08952">
    <property type="entry name" value="KR_1_SDR_x"/>
    <property type="match status" value="1"/>
</dbReference>
<dbReference type="SMART" id="SM00823">
    <property type="entry name" value="PKS_PP"/>
    <property type="match status" value="3"/>
</dbReference>
<feature type="domain" description="Ketosynthase family 3 (KS3)" evidence="11">
    <location>
        <begin position="1765"/>
        <end position="2192"/>
    </location>
</feature>
<dbReference type="SMART" id="SM00822">
    <property type="entry name" value="PKS_KR"/>
    <property type="match status" value="3"/>
</dbReference>
<feature type="region of interest" description="C-terminal hotdog fold" evidence="9">
    <location>
        <begin position="1072"/>
        <end position="1209"/>
    </location>
</feature>
<dbReference type="InterPro" id="IPR042104">
    <property type="entry name" value="PKS_dehydratase_sf"/>
</dbReference>
<dbReference type="InterPro" id="IPR020807">
    <property type="entry name" value="PKS_DH"/>
</dbReference>
<feature type="region of interest" description="N-terminal hotdog fold" evidence="9">
    <location>
        <begin position="2667"/>
        <end position="2790"/>
    </location>
</feature>
<dbReference type="SMART" id="SM00825">
    <property type="entry name" value="PKS_KS"/>
    <property type="match status" value="3"/>
</dbReference>
<evidence type="ECO:0000256" key="8">
    <source>
        <dbReference type="ARBA" id="ARBA00023315"/>
    </source>
</evidence>
<evidence type="ECO:0000256" key="7">
    <source>
        <dbReference type="ARBA" id="ARBA00023268"/>
    </source>
</evidence>
<dbReference type="SUPFAM" id="SSF53901">
    <property type="entry name" value="Thiolase-like"/>
    <property type="match status" value="3"/>
</dbReference>
<feature type="domain" description="Carrier" evidence="10">
    <location>
        <begin position="3424"/>
        <end position="3499"/>
    </location>
</feature>
<dbReference type="InterPro" id="IPR016035">
    <property type="entry name" value="Acyl_Trfase/lysoPLipase"/>
</dbReference>
<dbReference type="SUPFAM" id="SSF52151">
    <property type="entry name" value="FabD/lysophospholipase-like"/>
    <property type="match status" value="3"/>
</dbReference>
<evidence type="ECO:0000259" key="11">
    <source>
        <dbReference type="PROSITE" id="PS52004"/>
    </source>
</evidence>
<evidence type="ECO:0000256" key="6">
    <source>
        <dbReference type="ARBA" id="ARBA00023194"/>
    </source>
</evidence>
<dbReference type="FunFam" id="3.40.366.10:FF:000002">
    <property type="entry name" value="Probable polyketide synthase 2"/>
    <property type="match status" value="1"/>
</dbReference>
<keyword evidence="6" id="KW-0045">Antibiotic biosynthesis</keyword>
<dbReference type="Gene3D" id="3.10.129.110">
    <property type="entry name" value="Polyketide synthase dehydratase"/>
    <property type="match status" value="2"/>
</dbReference>
<dbReference type="SMART" id="SM00826">
    <property type="entry name" value="PKS_DH"/>
    <property type="match status" value="2"/>
</dbReference>
<dbReference type="PROSITE" id="PS00012">
    <property type="entry name" value="PHOSPHOPANTETHEINE"/>
    <property type="match status" value="2"/>
</dbReference>
<dbReference type="SMART" id="SM00827">
    <property type="entry name" value="PKS_AT"/>
    <property type="match status" value="3"/>
</dbReference>
<dbReference type="GO" id="GO:0031177">
    <property type="term" value="F:phosphopantetheine binding"/>
    <property type="evidence" value="ECO:0007669"/>
    <property type="project" value="InterPro"/>
</dbReference>
<dbReference type="Pfam" id="PF00109">
    <property type="entry name" value="ketoacyl-synt"/>
    <property type="match status" value="3"/>
</dbReference>
<reference evidence="13" key="1">
    <citation type="submission" date="2008-11" db="EMBL/GenBank/DDBJ databases">
        <title>Different origins of the tetronate ring in near mirror-image antibiotics:evidence for convergent evolution?</title>
        <authorList>
            <person name="Demydchuk Y.A."/>
            <person name="Sun Y."/>
            <person name="Leadlay P.F."/>
        </authorList>
    </citation>
    <scope>NUCLEOTIDE SEQUENCE</scope>
    <source>
        <strain evidence="13">NCIMB 11426</strain>
    </source>
</reference>
<dbReference type="Pfam" id="PF08990">
    <property type="entry name" value="Docking"/>
    <property type="match status" value="1"/>
</dbReference>
<evidence type="ECO:0000256" key="1">
    <source>
        <dbReference type="ARBA" id="ARBA00001957"/>
    </source>
</evidence>
<feature type="domain" description="PKS/mFAS DH" evidence="12">
    <location>
        <begin position="936"/>
        <end position="1209"/>
    </location>
</feature>
<dbReference type="Gene3D" id="3.30.70.3290">
    <property type="match status" value="3"/>
</dbReference>
<evidence type="ECO:0000256" key="5">
    <source>
        <dbReference type="ARBA" id="ARBA00022679"/>
    </source>
</evidence>
<feature type="domain" description="Carrier" evidence="10">
    <location>
        <begin position="4980"/>
        <end position="5055"/>
    </location>
</feature>
<protein>
    <submittedName>
        <fullName evidence="13">Polyketide synthase</fullName>
    </submittedName>
</protein>
<comment type="pathway">
    <text evidence="2">Antibiotic biosynthesis.</text>
</comment>
<dbReference type="PROSITE" id="PS50075">
    <property type="entry name" value="CARRIER"/>
    <property type="match status" value="3"/>
</dbReference>
<dbReference type="InterPro" id="IPR036291">
    <property type="entry name" value="NAD(P)-bd_dom_sf"/>
</dbReference>
<dbReference type="InterPro" id="IPR018201">
    <property type="entry name" value="Ketoacyl_synth_AS"/>
</dbReference>
<keyword evidence="3" id="KW-0596">Phosphopantetheine</keyword>
<dbReference type="InterPro" id="IPR032821">
    <property type="entry name" value="PKS_assoc"/>
</dbReference>
<dbReference type="SMART" id="SM01294">
    <property type="entry name" value="PKS_PP_betabranch"/>
    <property type="match status" value="2"/>
</dbReference>
<dbReference type="EMBL" id="FJ462704">
    <property type="protein sequence ID" value="ACR50773.1"/>
    <property type="molecule type" value="Genomic_DNA"/>
</dbReference>
<gene>
    <name evidence="13" type="primary">tsnAII</name>
</gene>
<dbReference type="Pfam" id="PF18369">
    <property type="entry name" value="PKS_DE"/>
    <property type="match status" value="1"/>
</dbReference>
<dbReference type="InterPro" id="IPR057326">
    <property type="entry name" value="KR_dom"/>
</dbReference>
<dbReference type="InterPro" id="IPR055123">
    <property type="entry name" value="SpnB-like_Rossmann"/>
</dbReference>
<dbReference type="GO" id="GO:0004312">
    <property type="term" value="F:fatty acid synthase activity"/>
    <property type="evidence" value="ECO:0007669"/>
    <property type="project" value="TreeGrafter"/>
</dbReference>